<dbReference type="RefSeq" id="WP_162840253.1">
    <property type="nucleotide sequence ID" value="NZ_FNID01000001.1"/>
</dbReference>
<dbReference type="SMART" id="SM00900">
    <property type="entry name" value="FMN_bind"/>
    <property type="match status" value="1"/>
</dbReference>
<dbReference type="InterPro" id="IPR007329">
    <property type="entry name" value="FMN-bd"/>
</dbReference>
<organism evidence="3 4">
    <name type="scientific">Acetanaerobacterium elongatum</name>
    <dbReference type="NCBI Taxonomy" id="258515"/>
    <lineage>
        <taxon>Bacteria</taxon>
        <taxon>Bacillati</taxon>
        <taxon>Bacillota</taxon>
        <taxon>Clostridia</taxon>
        <taxon>Eubacteriales</taxon>
        <taxon>Oscillospiraceae</taxon>
        <taxon>Acetanaerobacterium</taxon>
    </lineage>
</organism>
<dbReference type="EMBL" id="FNID01000001">
    <property type="protein sequence ID" value="SDM52505.1"/>
    <property type="molecule type" value="Genomic_DNA"/>
</dbReference>
<keyword evidence="1" id="KW-0812">Transmembrane</keyword>
<dbReference type="Gene3D" id="3.90.1010.20">
    <property type="match status" value="1"/>
</dbReference>
<gene>
    <name evidence="3" type="ORF">SAMN05192585_10116</name>
</gene>
<dbReference type="STRING" id="258515.SAMN05192585_10116"/>
<dbReference type="Pfam" id="PF04205">
    <property type="entry name" value="FMN_bind"/>
    <property type="match status" value="1"/>
</dbReference>
<keyword evidence="4" id="KW-1185">Reference proteome</keyword>
<dbReference type="GO" id="GO:0016020">
    <property type="term" value="C:membrane"/>
    <property type="evidence" value="ECO:0007669"/>
    <property type="project" value="InterPro"/>
</dbReference>
<proteinExistence type="predicted"/>
<dbReference type="AlphaFoldDB" id="A0A1G9TZ15"/>
<evidence type="ECO:0000313" key="4">
    <source>
        <dbReference type="Proteomes" id="UP000199182"/>
    </source>
</evidence>
<accession>A0A1G9TZ15</accession>
<feature type="transmembrane region" description="Helical" evidence="1">
    <location>
        <begin position="6"/>
        <end position="28"/>
    </location>
</feature>
<name>A0A1G9TZ15_9FIRM</name>
<dbReference type="Proteomes" id="UP000199182">
    <property type="component" value="Unassembled WGS sequence"/>
</dbReference>
<evidence type="ECO:0000256" key="1">
    <source>
        <dbReference type="SAM" id="Phobius"/>
    </source>
</evidence>
<dbReference type="GO" id="GO:0010181">
    <property type="term" value="F:FMN binding"/>
    <property type="evidence" value="ECO:0007669"/>
    <property type="project" value="InterPro"/>
</dbReference>
<reference evidence="3 4" key="1">
    <citation type="submission" date="2016-10" db="EMBL/GenBank/DDBJ databases">
        <authorList>
            <person name="de Groot N.N."/>
        </authorList>
    </citation>
    <scope>NUCLEOTIDE SEQUENCE [LARGE SCALE GENOMIC DNA]</scope>
    <source>
        <strain evidence="3 4">CGMCC 1.5012</strain>
    </source>
</reference>
<protein>
    <submittedName>
        <fullName evidence="3">Uncharacterized protein, contains FMN-binding domain</fullName>
    </submittedName>
</protein>
<evidence type="ECO:0000313" key="3">
    <source>
        <dbReference type="EMBL" id="SDM52505.1"/>
    </source>
</evidence>
<evidence type="ECO:0000259" key="2">
    <source>
        <dbReference type="SMART" id="SM00900"/>
    </source>
</evidence>
<feature type="domain" description="FMN-binding" evidence="2">
    <location>
        <begin position="62"/>
        <end position="132"/>
    </location>
</feature>
<sequence length="134" mass="14707">MKSKGRWVITTVVALAVVGIVLVCIYLVRVRLYQDKIKSIQFEQINLADVPDGSYKGQYDADIIGAKVAVTVKDGKIIDIQLTEHKNERGASAEAVIPEIINEQRVDVDAVTGATNSSKVIEKAVEDALKNQRK</sequence>
<keyword evidence="1" id="KW-0472">Membrane</keyword>
<keyword evidence="1" id="KW-1133">Transmembrane helix</keyword>